<dbReference type="EMBL" id="QYZD01000047">
    <property type="protein sequence ID" value="RJG17723.1"/>
    <property type="molecule type" value="Genomic_DNA"/>
</dbReference>
<feature type="domain" description="Transcriptional regulator DauR-like HTH" evidence="2">
    <location>
        <begin position="145"/>
        <end position="207"/>
    </location>
</feature>
<sequence>MESIQDEFPFLQMLVKGLAAQFGDQCEVVLHDLTLPYDRTIVAIENGHITGRKVGDPGTNLGLELLRGSTEDGNKINYITQTRDGRLLRSTSLYMRNREGRIIGSLCINYDITELTLAEKVLKSLTMTGLQAEVKESFVSNVNDLLDTLIQEAQERIDKPVAVMTKEDKMRMIALLDEKGAFLIKKSGEKICAYLGISKYTLYNYLDEVKKSSK</sequence>
<proteinExistence type="predicted"/>
<name>A0A3A3GBZ1_PANTH</name>
<comment type="caution">
    <text evidence="3">The sequence shown here is derived from an EMBL/GenBank/DDBJ whole genome shotgun (WGS) entry which is preliminary data.</text>
</comment>
<protein>
    <submittedName>
        <fullName evidence="3">Transcriptional regulator</fullName>
    </submittedName>
</protein>
<dbReference type="RefSeq" id="WP_119796486.1">
    <property type="nucleotide sequence ID" value="NZ_QYZD01000047.1"/>
</dbReference>
<evidence type="ECO:0000313" key="3">
    <source>
        <dbReference type="EMBL" id="RJG17723.1"/>
    </source>
</evidence>
<dbReference type="InterPro" id="IPR039446">
    <property type="entry name" value="DauR-like"/>
</dbReference>
<dbReference type="InterPro" id="IPR039445">
    <property type="entry name" value="DauR-like_HTH"/>
</dbReference>
<evidence type="ECO:0000313" key="4">
    <source>
        <dbReference type="Proteomes" id="UP000266177"/>
    </source>
</evidence>
<reference evidence="3 4" key="1">
    <citation type="submission" date="2018-09" db="EMBL/GenBank/DDBJ databases">
        <title>Paenibacillus SK2017-BO5.</title>
        <authorList>
            <person name="Piskunova J.V."/>
            <person name="Dubiley S.A."/>
            <person name="Severinov K.V."/>
        </authorList>
    </citation>
    <scope>NUCLEOTIDE SEQUENCE [LARGE SCALE GENOMIC DNA]</scope>
    <source>
        <strain evidence="3 4">BO5</strain>
    </source>
</reference>
<dbReference type="Proteomes" id="UP000266177">
    <property type="component" value="Unassembled WGS sequence"/>
</dbReference>
<accession>A0A3A3GBZ1</accession>
<evidence type="ECO:0000259" key="1">
    <source>
        <dbReference type="Pfam" id="PF08348"/>
    </source>
</evidence>
<dbReference type="PANTHER" id="PTHR35568">
    <property type="entry name" value="TRANSCRIPTIONAL REGULATOR DAUR"/>
    <property type="match status" value="1"/>
</dbReference>
<dbReference type="Pfam" id="PF08348">
    <property type="entry name" value="PAS_6"/>
    <property type="match status" value="1"/>
</dbReference>
<gene>
    <name evidence="3" type="ORF">DQX05_27595</name>
</gene>
<dbReference type="PANTHER" id="PTHR35568:SF1">
    <property type="entry name" value="TRANSCRIPTIONAL REGULATOR DAUR"/>
    <property type="match status" value="1"/>
</dbReference>
<dbReference type="InterPro" id="IPR013559">
    <property type="entry name" value="YheO"/>
</dbReference>
<feature type="domain" description="YheO-like" evidence="1">
    <location>
        <begin position="11"/>
        <end position="119"/>
    </location>
</feature>
<evidence type="ECO:0000259" key="2">
    <source>
        <dbReference type="Pfam" id="PF13309"/>
    </source>
</evidence>
<dbReference type="Pfam" id="PF13309">
    <property type="entry name" value="HTH_22"/>
    <property type="match status" value="1"/>
</dbReference>
<organism evidence="3 4">
    <name type="scientific">Paenibacillus thiaminolyticus</name>
    <name type="common">Bacillus thiaminolyticus</name>
    <dbReference type="NCBI Taxonomy" id="49283"/>
    <lineage>
        <taxon>Bacteria</taxon>
        <taxon>Bacillati</taxon>
        <taxon>Bacillota</taxon>
        <taxon>Bacilli</taxon>
        <taxon>Bacillales</taxon>
        <taxon>Paenibacillaceae</taxon>
        <taxon>Paenibacillus</taxon>
    </lineage>
</organism>
<dbReference type="OrthoDB" id="9796595at2"/>
<dbReference type="AlphaFoldDB" id="A0A3A3GBZ1"/>